<keyword evidence="4" id="KW-1185">Reference proteome</keyword>
<feature type="domain" description="EH" evidence="2">
    <location>
        <begin position="482"/>
        <end position="580"/>
    </location>
</feature>
<feature type="region of interest" description="Disordered" evidence="1">
    <location>
        <begin position="115"/>
        <end position="222"/>
    </location>
</feature>
<feature type="compositionally biased region" description="Low complexity" evidence="1">
    <location>
        <begin position="299"/>
        <end position="311"/>
    </location>
</feature>
<evidence type="ECO:0000313" key="4">
    <source>
        <dbReference type="Proteomes" id="UP001161017"/>
    </source>
</evidence>
<dbReference type="CDD" id="cd00052">
    <property type="entry name" value="EH"/>
    <property type="match status" value="1"/>
</dbReference>
<feature type="compositionally biased region" description="Pro residues" evidence="1">
    <location>
        <begin position="384"/>
        <end position="394"/>
    </location>
</feature>
<feature type="compositionally biased region" description="Pro residues" evidence="1">
    <location>
        <begin position="334"/>
        <end position="343"/>
    </location>
</feature>
<evidence type="ECO:0000259" key="2">
    <source>
        <dbReference type="PROSITE" id="PS50031"/>
    </source>
</evidence>
<feature type="compositionally biased region" description="Polar residues" evidence="1">
    <location>
        <begin position="349"/>
        <end position="358"/>
    </location>
</feature>
<reference evidence="3" key="1">
    <citation type="journal article" date="2023" name="Genome Biol. Evol.">
        <title>First Whole Genome Sequence and Flow Cytometry Genome Size Data for the Lichen-Forming Fungus Ramalina farinacea (Ascomycota).</title>
        <authorList>
            <person name="Llewellyn T."/>
            <person name="Mian S."/>
            <person name="Hill R."/>
            <person name="Leitch I.J."/>
            <person name="Gaya E."/>
        </authorList>
    </citation>
    <scope>NUCLEOTIDE SEQUENCE</scope>
    <source>
        <strain evidence="3">LIQ254RAFAR</strain>
    </source>
</reference>
<feature type="compositionally biased region" description="Low complexity" evidence="1">
    <location>
        <begin position="211"/>
        <end position="222"/>
    </location>
</feature>
<feature type="compositionally biased region" description="Basic and acidic residues" evidence="1">
    <location>
        <begin position="424"/>
        <end position="448"/>
    </location>
</feature>
<dbReference type="SUPFAM" id="SSF47473">
    <property type="entry name" value="EF-hand"/>
    <property type="match status" value="1"/>
</dbReference>
<dbReference type="Pfam" id="PF12763">
    <property type="entry name" value="EH"/>
    <property type="match status" value="1"/>
</dbReference>
<evidence type="ECO:0000313" key="3">
    <source>
        <dbReference type="EMBL" id="MDI1489442.1"/>
    </source>
</evidence>
<dbReference type="SMART" id="SM00027">
    <property type="entry name" value="EH"/>
    <property type="match status" value="1"/>
</dbReference>
<feature type="compositionally biased region" description="Low complexity" evidence="1">
    <location>
        <begin position="321"/>
        <end position="333"/>
    </location>
</feature>
<name>A0AA43QP15_9LECA</name>
<feature type="region of interest" description="Disordered" evidence="1">
    <location>
        <begin position="258"/>
        <end position="358"/>
    </location>
</feature>
<dbReference type="EMBL" id="JAPUFD010000009">
    <property type="protein sequence ID" value="MDI1489442.1"/>
    <property type="molecule type" value="Genomic_DNA"/>
</dbReference>
<dbReference type="InterPro" id="IPR000261">
    <property type="entry name" value="EH_dom"/>
</dbReference>
<dbReference type="Gene3D" id="1.10.238.10">
    <property type="entry name" value="EF-hand"/>
    <property type="match status" value="1"/>
</dbReference>
<feature type="region of interest" description="Disordered" evidence="1">
    <location>
        <begin position="373"/>
        <end position="479"/>
    </location>
</feature>
<feature type="region of interest" description="Disordered" evidence="1">
    <location>
        <begin position="1"/>
        <end position="24"/>
    </location>
</feature>
<dbReference type="InterPro" id="IPR011992">
    <property type="entry name" value="EF-hand-dom_pair"/>
</dbReference>
<protein>
    <submittedName>
        <fullName evidence="3">Increased rDNA silencing protein</fullName>
    </submittedName>
</protein>
<organism evidence="3 4">
    <name type="scientific">Ramalina farinacea</name>
    <dbReference type="NCBI Taxonomy" id="258253"/>
    <lineage>
        <taxon>Eukaryota</taxon>
        <taxon>Fungi</taxon>
        <taxon>Dikarya</taxon>
        <taxon>Ascomycota</taxon>
        <taxon>Pezizomycotina</taxon>
        <taxon>Lecanoromycetes</taxon>
        <taxon>OSLEUM clade</taxon>
        <taxon>Lecanoromycetidae</taxon>
        <taxon>Lecanorales</taxon>
        <taxon>Lecanorineae</taxon>
        <taxon>Ramalinaceae</taxon>
        <taxon>Ramalina</taxon>
    </lineage>
</organism>
<proteinExistence type="predicted"/>
<dbReference type="PROSITE" id="PS50031">
    <property type="entry name" value="EH"/>
    <property type="match status" value="1"/>
</dbReference>
<comment type="caution">
    <text evidence="3">The sequence shown here is derived from an EMBL/GenBank/DDBJ whole genome shotgun (WGS) entry which is preliminary data.</text>
</comment>
<sequence>MTLDDQLKIAPPKTSPGIVSSNVRKPSPAIRGAAHAILQAPNNQQGLSNPYSGKNAALAAATFAGGAGRRQPSGNGQLDVQNNEAVARRPVYKKSLSCQGSQERLNAASETLRFTRDQSPSQMAAQLATARATPPLLNADANYQLATRRPSSHSRRVSTDRPPEELSTVPTKSLVDLYESKQEPMKSAPTTQSVRYATRPPPPVASPKPVRPLSKRSNSSASVLSASLPQALARTQSTASVRSPNVSRFGAAAAATKLAGSTPVAPKMNARSAPEPPPPRRSQPRLDGVADEQRPPPSRTTTTAAIPLTPASDPIIPPLPIRQSSSRSFSQPRSNPPPPPTLPSRPTNMTTTHSSDTYTPQLTIDSLANAMVASSLASSRAPSPTRPPLPPPPSSRRHHHHGKPLLFSKHSQQDLLIARTPSPAKREMRQTMRKPLDSDDEGTDSKTKDPHRKKGLLAPRKHPNKHHEGDRKRYRTTVTERERKRYEGVWAANRGVLLPPLPDNTNSQMVVNVVARDIWRRSRLPDDVLEEVWDLVDVQDVGMLGREEFVVGMWLIDQRLKGNKLPIKVPESVWGSVRRLTGLKSLQERGDPAA</sequence>
<dbReference type="AlphaFoldDB" id="A0AA43QP15"/>
<evidence type="ECO:0000256" key="1">
    <source>
        <dbReference type="SAM" id="MobiDB-lite"/>
    </source>
</evidence>
<gene>
    <name evidence="3" type="primary">IRS4</name>
    <name evidence="3" type="ORF">OHK93_008720</name>
</gene>
<feature type="compositionally biased region" description="Basic residues" evidence="1">
    <location>
        <begin position="449"/>
        <end position="465"/>
    </location>
</feature>
<feature type="compositionally biased region" description="Pro residues" evidence="1">
    <location>
        <begin position="199"/>
        <end position="210"/>
    </location>
</feature>
<accession>A0AA43QP15</accession>
<dbReference type="Proteomes" id="UP001161017">
    <property type="component" value="Unassembled WGS sequence"/>
</dbReference>
<feature type="compositionally biased region" description="Low complexity" evidence="1">
    <location>
        <begin position="373"/>
        <end position="383"/>
    </location>
</feature>